<dbReference type="Proteomes" id="UP000252174">
    <property type="component" value="Unassembled WGS sequence"/>
</dbReference>
<name>A0A369AMT5_9BURK</name>
<comment type="caution">
    <text evidence="1">The sequence shown here is derived from an EMBL/GenBank/DDBJ whole genome shotgun (WGS) entry which is preliminary data.</text>
</comment>
<proteinExistence type="predicted"/>
<dbReference type="AlphaFoldDB" id="A0A369AMT5"/>
<protein>
    <submittedName>
        <fullName evidence="1">Uncharacterized protein</fullName>
    </submittedName>
</protein>
<keyword evidence="2" id="KW-1185">Reference proteome</keyword>
<evidence type="ECO:0000313" key="2">
    <source>
        <dbReference type="Proteomes" id="UP000252174"/>
    </source>
</evidence>
<reference evidence="1 2" key="1">
    <citation type="submission" date="2018-07" db="EMBL/GenBank/DDBJ databases">
        <title>Genomic Encyclopedia of Type Strains, Phase IV (KMG-IV): sequencing the most valuable type-strain genomes for metagenomic binning, comparative biology and taxonomic classification.</title>
        <authorList>
            <person name="Goeker M."/>
        </authorList>
    </citation>
    <scope>NUCLEOTIDE SEQUENCE [LARGE SCALE GENOMIC DNA]</scope>
    <source>
        <strain evidence="1 2">DSM 100911</strain>
    </source>
</reference>
<gene>
    <name evidence="1" type="ORF">DFR45_102103</name>
</gene>
<dbReference type="RefSeq" id="WP_114482302.1">
    <property type="nucleotide sequence ID" value="NZ_QPJU01000002.1"/>
</dbReference>
<organism evidence="1 2">
    <name type="scientific">Extensimonas vulgaris</name>
    <dbReference type="NCBI Taxonomy" id="1031594"/>
    <lineage>
        <taxon>Bacteria</taxon>
        <taxon>Pseudomonadati</taxon>
        <taxon>Pseudomonadota</taxon>
        <taxon>Betaproteobacteria</taxon>
        <taxon>Burkholderiales</taxon>
        <taxon>Comamonadaceae</taxon>
        <taxon>Extensimonas</taxon>
    </lineage>
</organism>
<evidence type="ECO:0000313" key="1">
    <source>
        <dbReference type="EMBL" id="RCX10702.1"/>
    </source>
</evidence>
<dbReference type="EMBL" id="QPJU01000002">
    <property type="protein sequence ID" value="RCX10702.1"/>
    <property type="molecule type" value="Genomic_DNA"/>
</dbReference>
<accession>A0A369AMT5</accession>
<sequence length="74" mass="7712">MATRHAKVAPPYAMQDAQAASDALGKFVAVHSHVLHDGVLYAPGQTITIDAKAAQRLGLTPAACDATETQIAQE</sequence>